<dbReference type="InterPro" id="IPR055563">
    <property type="entry name" value="CdpA_N"/>
</dbReference>
<dbReference type="STRING" id="644295.Metev_1916"/>
<accession>D7EA76</accession>
<organism evidence="4 5">
    <name type="scientific">Methanohalobium evestigatum (strain ATCC BAA-1072 / DSM 3721 / NBRC 107634 / OCM 161 / Z-7303)</name>
    <dbReference type="NCBI Taxonomy" id="644295"/>
    <lineage>
        <taxon>Archaea</taxon>
        <taxon>Methanobacteriati</taxon>
        <taxon>Methanobacteriota</taxon>
        <taxon>Stenosarchaea group</taxon>
        <taxon>Methanomicrobia</taxon>
        <taxon>Methanosarcinales</taxon>
        <taxon>Methanosarcinaceae</taxon>
        <taxon>Methanohalobium</taxon>
    </lineage>
</organism>
<protein>
    <recommendedName>
        <fullName evidence="3">Cell division protein A N-terminal domain-containing protein</fullName>
    </recommendedName>
</protein>
<feature type="transmembrane region" description="Helical" evidence="2">
    <location>
        <begin position="118"/>
        <end position="142"/>
    </location>
</feature>
<dbReference type="AlphaFoldDB" id="D7EA76"/>
<sequence length="268" mass="29556">MDKYNIDEDSLGILRRGTSVYYAGSVIFAAGIVLLIVGVAFIIMSQIHYGSEPGKIILSVIFMGGGASLVLTGTNLMMKQTKYGYYITAAGTILALLALAIFSSIYPQGWYYPTVSYVLAMYIVGILALLGNGFANVVLWIISSKSETATRSSQENYTVHNDESIQRDIEEAVQSSIQQSSSELKFKDQNVGNVRLGKAFNESRGKTTRVKDDMNEADKLKRTTSGNKVKSGSSEVDKISSQLREAMENQTAEKGIIEKIKDRFDRYF</sequence>
<dbReference type="KEGG" id="mev:Metev_1916"/>
<evidence type="ECO:0000259" key="3">
    <source>
        <dbReference type="Pfam" id="PF23600"/>
    </source>
</evidence>
<dbReference type="OrthoDB" id="137770at2157"/>
<dbReference type="HOGENOM" id="CLU_101652_0_0_2"/>
<reference evidence="4 5" key="1">
    <citation type="submission" date="2010-06" db="EMBL/GenBank/DDBJ databases">
        <title>Complete sequence chromosome of Methanohalobium evestigatum Z-7303.</title>
        <authorList>
            <consortium name="US DOE Joint Genome Institute"/>
            <person name="Lucas S."/>
            <person name="Copeland A."/>
            <person name="Lapidus A."/>
            <person name="Cheng J.-F."/>
            <person name="Bruce D."/>
            <person name="Goodwin L."/>
            <person name="Pitluck S."/>
            <person name="Saunders E."/>
            <person name="Detter J.C."/>
            <person name="Han C."/>
            <person name="Tapia R."/>
            <person name="Land M."/>
            <person name="Hauser L."/>
            <person name="Kyrpides N."/>
            <person name="Mikhailova N."/>
            <person name="Sieprawska-Lupa M."/>
            <person name="Whitman W.B."/>
            <person name="Anderson I."/>
            <person name="Woyke T."/>
        </authorList>
    </citation>
    <scope>NUCLEOTIDE SEQUENCE [LARGE SCALE GENOMIC DNA]</scope>
    <source>
        <strain evidence="5">ATCC BAA-1072 / DSM 3721 / NBRC 107634 / OCM 161 / Z-7303</strain>
    </source>
</reference>
<evidence type="ECO:0000313" key="5">
    <source>
        <dbReference type="Proteomes" id="UP000000391"/>
    </source>
</evidence>
<dbReference type="GeneID" id="9347575"/>
<dbReference type="Pfam" id="PF23600">
    <property type="entry name" value="CdpA_N"/>
    <property type="match status" value="1"/>
</dbReference>
<dbReference type="EMBL" id="CP002069">
    <property type="protein sequence ID" value="ADI74747.1"/>
    <property type="molecule type" value="Genomic_DNA"/>
</dbReference>
<keyword evidence="5" id="KW-1185">Reference proteome</keyword>
<evidence type="ECO:0000256" key="1">
    <source>
        <dbReference type="SAM" id="MobiDB-lite"/>
    </source>
</evidence>
<dbReference type="Proteomes" id="UP000000391">
    <property type="component" value="Chromosome"/>
</dbReference>
<dbReference type="InterPro" id="IPR036259">
    <property type="entry name" value="MFS_trans_sf"/>
</dbReference>
<feature type="region of interest" description="Disordered" evidence="1">
    <location>
        <begin position="205"/>
        <end position="238"/>
    </location>
</feature>
<feature type="transmembrane region" description="Helical" evidence="2">
    <location>
        <begin position="20"/>
        <end position="44"/>
    </location>
</feature>
<keyword evidence="2" id="KW-0812">Transmembrane</keyword>
<evidence type="ECO:0000256" key="2">
    <source>
        <dbReference type="SAM" id="Phobius"/>
    </source>
</evidence>
<gene>
    <name evidence="4" type="ordered locus">Metev_1916</name>
</gene>
<feature type="compositionally biased region" description="Basic and acidic residues" evidence="1">
    <location>
        <begin position="205"/>
        <end position="221"/>
    </location>
</feature>
<keyword evidence="2" id="KW-1133">Transmembrane helix</keyword>
<feature type="compositionally biased region" description="Polar residues" evidence="1">
    <location>
        <begin position="223"/>
        <end position="238"/>
    </location>
</feature>
<keyword evidence="2" id="KW-0472">Membrane</keyword>
<evidence type="ECO:0000313" key="4">
    <source>
        <dbReference type="EMBL" id="ADI74747.1"/>
    </source>
</evidence>
<name>D7EA76_METEZ</name>
<dbReference type="RefSeq" id="WP_013195312.1">
    <property type="nucleotide sequence ID" value="NC_014253.1"/>
</dbReference>
<dbReference type="SUPFAM" id="SSF103473">
    <property type="entry name" value="MFS general substrate transporter"/>
    <property type="match status" value="1"/>
</dbReference>
<proteinExistence type="predicted"/>
<feature type="domain" description="Cell division protein A N-terminal" evidence="3">
    <location>
        <begin position="20"/>
        <end position="138"/>
    </location>
</feature>
<feature type="transmembrane region" description="Helical" evidence="2">
    <location>
        <begin position="83"/>
        <end position="106"/>
    </location>
</feature>
<feature type="transmembrane region" description="Helical" evidence="2">
    <location>
        <begin position="56"/>
        <end position="76"/>
    </location>
</feature>